<dbReference type="SUPFAM" id="SSF51230">
    <property type="entry name" value="Single hybrid motif"/>
    <property type="match status" value="1"/>
</dbReference>
<organism evidence="1 2">
    <name type="scientific">Lacibacter sediminis</name>
    <dbReference type="NCBI Taxonomy" id="2760713"/>
    <lineage>
        <taxon>Bacteria</taxon>
        <taxon>Pseudomonadati</taxon>
        <taxon>Bacteroidota</taxon>
        <taxon>Chitinophagia</taxon>
        <taxon>Chitinophagales</taxon>
        <taxon>Chitinophagaceae</taxon>
        <taxon>Lacibacter</taxon>
    </lineage>
</organism>
<reference evidence="2" key="1">
    <citation type="submission" date="2020-08" db="EMBL/GenBank/DDBJ databases">
        <title>Lacibacter sp. S13-6-6 genome sequencing.</title>
        <authorList>
            <person name="Jin L."/>
        </authorList>
    </citation>
    <scope>NUCLEOTIDE SEQUENCE [LARGE SCALE GENOMIC DNA]</scope>
    <source>
        <strain evidence="2">S13-6-6</strain>
    </source>
</reference>
<accession>A0A7G5XH11</accession>
<dbReference type="InterPro" id="IPR033753">
    <property type="entry name" value="GCV_H/Fam206"/>
</dbReference>
<dbReference type="RefSeq" id="WP_182803235.1">
    <property type="nucleotide sequence ID" value="NZ_CP060007.1"/>
</dbReference>
<gene>
    <name evidence="1" type="ORF">H4075_00780</name>
</gene>
<dbReference type="Proteomes" id="UP000515344">
    <property type="component" value="Chromosome"/>
</dbReference>
<dbReference type="EMBL" id="CP060007">
    <property type="protein sequence ID" value="QNA44764.1"/>
    <property type="molecule type" value="Genomic_DNA"/>
</dbReference>
<protein>
    <recommendedName>
        <fullName evidence="3">Glycine cleavage system protein H</fullName>
    </recommendedName>
</protein>
<evidence type="ECO:0000313" key="1">
    <source>
        <dbReference type="EMBL" id="QNA44764.1"/>
    </source>
</evidence>
<evidence type="ECO:0008006" key="3">
    <source>
        <dbReference type="Google" id="ProtNLM"/>
    </source>
</evidence>
<dbReference type="KEGG" id="lacs:H4075_00780"/>
<sequence>MQVNNRFKKNLYFTQDHEWIDFQGSVAYTGICRFKLTGFKNVQEMKFYDAPGIKKQGEVIASIHYNDYKIEAHMPVDGKVIQINDHFLEGNYELLLHNPENLGWIALIIPFQTDERNGLLLPKEYSLNTKNKYAKS</sequence>
<dbReference type="Pfam" id="PF01597">
    <property type="entry name" value="GCV_H"/>
    <property type="match status" value="1"/>
</dbReference>
<dbReference type="AlphaFoldDB" id="A0A7G5XH11"/>
<keyword evidence="2" id="KW-1185">Reference proteome</keyword>
<dbReference type="Gene3D" id="2.40.50.100">
    <property type="match status" value="1"/>
</dbReference>
<proteinExistence type="predicted"/>
<evidence type="ECO:0000313" key="2">
    <source>
        <dbReference type="Proteomes" id="UP000515344"/>
    </source>
</evidence>
<name>A0A7G5XH11_9BACT</name>
<dbReference type="InterPro" id="IPR011053">
    <property type="entry name" value="Single_hybrid_motif"/>
</dbReference>